<feature type="transmembrane region" description="Helical" evidence="5">
    <location>
        <begin position="392"/>
        <end position="415"/>
    </location>
</feature>
<dbReference type="PANTHER" id="PTHR23528:SF1">
    <property type="entry name" value="MAJOR FACILITATOR SUPERFAMILY (MFS) PROFILE DOMAIN-CONTAINING PROTEIN"/>
    <property type="match status" value="1"/>
</dbReference>
<feature type="transmembrane region" description="Helical" evidence="5">
    <location>
        <begin position="261"/>
        <end position="283"/>
    </location>
</feature>
<protein>
    <submittedName>
        <fullName evidence="7">MFS transporter</fullName>
    </submittedName>
</protein>
<feature type="transmembrane region" description="Helical" evidence="5">
    <location>
        <begin position="295"/>
        <end position="317"/>
    </location>
</feature>
<dbReference type="EMBL" id="JBHLSV010000024">
    <property type="protein sequence ID" value="MFC0675474.1"/>
    <property type="molecule type" value="Genomic_DNA"/>
</dbReference>
<feature type="transmembrane region" description="Helical" evidence="5">
    <location>
        <begin position="206"/>
        <end position="227"/>
    </location>
</feature>
<sequence length="446" mass="46829">MTSTQQGSGFAPDPTIDLQGSPNLIGPKLPIPHLGIQPDAHKPWWYIAGVMLGQIGIFIALMGPATVSLQLKAGVLASTPAEQASITAIAVAPGAIAALIFNALGGRISDRTTGGLGRRRPWIIAGVVMMSLGLLIIAIAPSAVVMAIGWFLAQATANMAFASFTASLADQLPANQYGKVSGLVGIAQNLAVLGATWLATAFTANMLALFMVPAAIAIVLVTVYALMIPEPVLVKNKHPFNLVELVTTFWRNPIKFPDFGLAWGGRFMIILASYLFTTFRILYMENHLGLDTQSATLAVATGVTIYTATSMVASLVAGWVSDVLGRRKILVAVSILIFGIATYLLLHADTVSAFYMVEAVMGLAYGMYIAVDLALVLEVLPNREEAGKDLGVFNMANALPQSFAPALGGFLLANLGGGTDFTALLVTALIAAVIGAVLTMFIRGVK</sequence>
<proteinExistence type="predicted"/>
<comment type="caution">
    <text evidence="7">The sequence shown here is derived from an EMBL/GenBank/DDBJ whole genome shotgun (WGS) entry which is preliminary data.</text>
</comment>
<feature type="transmembrane region" description="Helical" evidence="5">
    <location>
        <begin position="180"/>
        <end position="200"/>
    </location>
</feature>
<feature type="transmembrane region" description="Helical" evidence="5">
    <location>
        <begin position="421"/>
        <end position="442"/>
    </location>
</feature>
<comment type="subcellular location">
    <subcellularLocation>
        <location evidence="1">Cell membrane</location>
        <topology evidence="1">Multi-pass membrane protein</topology>
    </subcellularLocation>
</comment>
<evidence type="ECO:0000256" key="4">
    <source>
        <dbReference type="ARBA" id="ARBA00023136"/>
    </source>
</evidence>
<evidence type="ECO:0000313" key="8">
    <source>
        <dbReference type="Proteomes" id="UP001589793"/>
    </source>
</evidence>
<dbReference type="RefSeq" id="WP_376982503.1">
    <property type="nucleotide sequence ID" value="NZ_JBHLSV010000024.1"/>
</dbReference>
<feature type="transmembrane region" description="Helical" evidence="5">
    <location>
        <begin position="329"/>
        <end position="348"/>
    </location>
</feature>
<feature type="transmembrane region" description="Helical" evidence="5">
    <location>
        <begin position="83"/>
        <end position="101"/>
    </location>
</feature>
<dbReference type="Pfam" id="PF07690">
    <property type="entry name" value="MFS_1"/>
    <property type="match status" value="1"/>
</dbReference>
<feature type="transmembrane region" description="Helical" evidence="5">
    <location>
        <begin position="147"/>
        <end position="168"/>
    </location>
</feature>
<evidence type="ECO:0000256" key="5">
    <source>
        <dbReference type="SAM" id="Phobius"/>
    </source>
</evidence>
<dbReference type="PANTHER" id="PTHR23528">
    <property type="match status" value="1"/>
</dbReference>
<dbReference type="InterPro" id="IPR005829">
    <property type="entry name" value="Sugar_transporter_CS"/>
</dbReference>
<keyword evidence="3 5" id="KW-1133">Transmembrane helix</keyword>
<keyword evidence="4 5" id="KW-0472">Membrane</keyword>
<evidence type="ECO:0000259" key="6">
    <source>
        <dbReference type="PROSITE" id="PS50850"/>
    </source>
</evidence>
<dbReference type="InterPro" id="IPR020846">
    <property type="entry name" value="MFS_dom"/>
</dbReference>
<reference evidence="7 8" key="1">
    <citation type="submission" date="2024-09" db="EMBL/GenBank/DDBJ databases">
        <authorList>
            <person name="Sun Q."/>
            <person name="Mori K."/>
        </authorList>
    </citation>
    <scope>NUCLEOTIDE SEQUENCE [LARGE SCALE GENOMIC DNA]</scope>
    <source>
        <strain evidence="7 8">CICC 10874</strain>
    </source>
</reference>
<accession>A0ABV6RFY0</accession>
<keyword evidence="8" id="KW-1185">Reference proteome</keyword>
<dbReference type="InterPro" id="IPR011701">
    <property type="entry name" value="MFS"/>
</dbReference>
<dbReference type="Proteomes" id="UP001589793">
    <property type="component" value="Unassembled WGS sequence"/>
</dbReference>
<feature type="domain" description="Major facilitator superfamily (MFS) profile" evidence="6">
    <location>
        <begin position="258"/>
        <end position="446"/>
    </location>
</feature>
<dbReference type="Gene3D" id="1.20.1250.20">
    <property type="entry name" value="MFS general substrate transporter like domains"/>
    <property type="match status" value="2"/>
</dbReference>
<evidence type="ECO:0000256" key="3">
    <source>
        <dbReference type="ARBA" id="ARBA00022989"/>
    </source>
</evidence>
<feature type="transmembrane region" description="Helical" evidence="5">
    <location>
        <begin position="122"/>
        <end position="141"/>
    </location>
</feature>
<feature type="transmembrane region" description="Helical" evidence="5">
    <location>
        <begin position="44"/>
        <end position="63"/>
    </location>
</feature>
<dbReference type="SUPFAM" id="SSF103473">
    <property type="entry name" value="MFS general substrate transporter"/>
    <property type="match status" value="1"/>
</dbReference>
<name>A0ABV6RFY0_9MICO</name>
<dbReference type="PROSITE" id="PS50850">
    <property type="entry name" value="MFS"/>
    <property type="match status" value="1"/>
</dbReference>
<keyword evidence="2 5" id="KW-0812">Transmembrane</keyword>
<gene>
    <name evidence="7" type="ORF">ACFFF6_16100</name>
</gene>
<evidence type="ECO:0000313" key="7">
    <source>
        <dbReference type="EMBL" id="MFC0675474.1"/>
    </source>
</evidence>
<evidence type="ECO:0000256" key="2">
    <source>
        <dbReference type="ARBA" id="ARBA00022692"/>
    </source>
</evidence>
<feature type="transmembrane region" description="Helical" evidence="5">
    <location>
        <begin position="354"/>
        <end position="380"/>
    </location>
</feature>
<dbReference type="InterPro" id="IPR036259">
    <property type="entry name" value="MFS_trans_sf"/>
</dbReference>
<organism evidence="7 8">
    <name type="scientific">Brachybacterium hainanense</name>
    <dbReference type="NCBI Taxonomy" id="1541174"/>
    <lineage>
        <taxon>Bacteria</taxon>
        <taxon>Bacillati</taxon>
        <taxon>Actinomycetota</taxon>
        <taxon>Actinomycetes</taxon>
        <taxon>Micrococcales</taxon>
        <taxon>Dermabacteraceae</taxon>
        <taxon>Brachybacterium</taxon>
    </lineage>
</organism>
<dbReference type="PROSITE" id="PS00216">
    <property type="entry name" value="SUGAR_TRANSPORT_1"/>
    <property type="match status" value="1"/>
</dbReference>
<evidence type="ECO:0000256" key="1">
    <source>
        <dbReference type="ARBA" id="ARBA00004651"/>
    </source>
</evidence>